<evidence type="ECO:0000256" key="4">
    <source>
        <dbReference type="ARBA" id="ARBA00022679"/>
    </source>
</evidence>
<accession>A0ABR4DGL6</accession>
<evidence type="ECO:0000256" key="8">
    <source>
        <dbReference type="ARBA" id="ARBA00022833"/>
    </source>
</evidence>
<dbReference type="SUPFAM" id="SSF56672">
    <property type="entry name" value="DNA/RNA polymerases"/>
    <property type="match status" value="1"/>
</dbReference>
<keyword evidence="5 15" id="KW-0548">Nucleotidyltransferase</keyword>
<evidence type="ECO:0000256" key="7">
    <source>
        <dbReference type="ARBA" id="ARBA00022763"/>
    </source>
</evidence>
<feature type="domain" description="DNA-directed DNA polymerase family B multifunctional" evidence="17">
    <location>
        <begin position="1118"/>
        <end position="1513"/>
    </location>
</feature>
<dbReference type="GeneID" id="98122415"/>
<keyword evidence="23" id="KW-1185">Reference proteome</keyword>
<dbReference type="RefSeq" id="XP_070868135.1">
    <property type="nucleotide sequence ID" value="XM_071007771.1"/>
</dbReference>
<feature type="region of interest" description="Disordered" evidence="16">
    <location>
        <begin position="288"/>
        <end position="319"/>
    </location>
</feature>
<evidence type="ECO:0000256" key="1">
    <source>
        <dbReference type="ARBA" id="ARBA00001966"/>
    </source>
</evidence>
<keyword evidence="6 15" id="KW-0479">Metal-binding</keyword>
<keyword evidence="4 15" id="KW-0808">Transferase</keyword>
<keyword evidence="15" id="KW-0004">4Fe-4S</keyword>
<dbReference type="EMBL" id="JAZGUE010000002">
    <property type="protein sequence ID" value="KAL2269411.1"/>
    <property type="molecule type" value="Genomic_DNA"/>
</dbReference>
<dbReference type="PANTHER" id="PTHR45812">
    <property type="entry name" value="DNA POLYMERASE ZETA CATALYTIC SUBUNIT"/>
    <property type="match status" value="1"/>
</dbReference>
<evidence type="ECO:0000256" key="16">
    <source>
        <dbReference type="SAM" id="MobiDB-lite"/>
    </source>
</evidence>
<keyword evidence="15" id="KW-0539">Nucleus</keyword>
<organism evidence="22 23">
    <name type="scientific">Remersonia thermophila</name>
    <dbReference type="NCBI Taxonomy" id="72144"/>
    <lineage>
        <taxon>Eukaryota</taxon>
        <taxon>Fungi</taxon>
        <taxon>Dikarya</taxon>
        <taxon>Ascomycota</taxon>
        <taxon>Pezizomycotina</taxon>
        <taxon>Sordariomycetes</taxon>
        <taxon>Sordariomycetidae</taxon>
        <taxon>Sordariales</taxon>
        <taxon>Sordariales incertae sedis</taxon>
        <taxon>Remersonia</taxon>
    </lineage>
</organism>
<dbReference type="InterPro" id="IPR036397">
    <property type="entry name" value="RNaseH_sf"/>
</dbReference>
<feature type="compositionally biased region" description="Pro residues" evidence="16">
    <location>
        <begin position="581"/>
        <end position="590"/>
    </location>
</feature>
<dbReference type="InterPro" id="IPR006134">
    <property type="entry name" value="DNA-dir_DNA_pol_B_multi_dom"/>
</dbReference>
<keyword evidence="12" id="KW-0496">Mitochondrion</keyword>
<dbReference type="InterPro" id="IPR042087">
    <property type="entry name" value="DNA_pol_B_thumb"/>
</dbReference>
<evidence type="ECO:0000256" key="9">
    <source>
        <dbReference type="ARBA" id="ARBA00022932"/>
    </source>
</evidence>
<dbReference type="Gene3D" id="3.90.1600.10">
    <property type="entry name" value="Palm domain of DNA polymerase"/>
    <property type="match status" value="1"/>
</dbReference>
<dbReference type="PANTHER" id="PTHR45812:SF1">
    <property type="entry name" value="DNA POLYMERASE ZETA CATALYTIC SUBUNIT"/>
    <property type="match status" value="1"/>
</dbReference>
<feature type="domain" description="DNA polymerase delta/zeta catalytic subunit N-terminal" evidence="20">
    <location>
        <begin position="61"/>
        <end position="142"/>
    </location>
</feature>
<keyword evidence="13" id="KW-0234">DNA repair</keyword>
<evidence type="ECO:0000259" key="18">
    <source>
        <dbReference type="Pfam" id="PF03104"/>
    </source>
</evidence>
<evidence type="ECO:0000256" key="10">
    <source>
        <dbReference type="ARBA" id="ARBA00023004"/>
    </source>
</evidence>
<dbReference type="PROSITE" id="PS00116">
    <property type="entry name" value="DNA_POLYMERASE_B"/>
    <property type="match status" value="1"/>
</dbReference>
<keyword evidence="15" id="KW-0238">DNA-binding</keyword>
<evidence type="ECO:0000259" key="20">
    <source>
        <dbReference type="Pfam" id="PF24055"/>
    </source>
</evidence>
<dbReference type="SUPFAM" id="SSF53098">
    <property type="entry name" value="Ribonuclease H-like"/>
    <property type="match status" value="1"/>
</dbReference>
<keyword evidence="15" id="KW-0863">Zinc-finger</keyword>
<protein>
    <recommendedName>
        <fullName evidence="15">DNA polymerase</fullName>
        <ecNumber evidence="15">2.7.7.7</ecNumber>
    </recommendedName>
</protein>
<name>A0ABR4DGL6_9PEZI</name>
<dbReference type="Gene3D" id="3.30.342.10">
    <property type="entry name" value="DNA Polymerase, chain B, domain 1"/>
    <property type="match status" value="1"/>
</dbReference>
<dbReference type="Pfam" id="PF03104">
    <property type="entry name" value="DNA_pol_B_exo1"/>
    <property type="match status" value="1"/>
</dbReference>
<dbReference type="InterPro" id="IPR012337">
    <property type="entry name" value="RNaseH-like_sf"/>
</dbReference>
<feature type="compositionally biased region" description="Polar residues" evidence="16">
    <location>
        <begin position="626"/>
        <end position="643"/>
    </location>
</feature>
<feature type="compositionally biased region" description="Acidic residues" evidence="16">
    <location>
        <begin position="406"/>
        <end position="421"/>
    </location>
</feature>
<dbReference type="EC" id="2.7.7.7" evidence="15"/>
<comment type="similarity">
    <text evidence="3 15">Belongs to the DNA polymerase type-B family.</text>
</comment>
<dbReference type="Gene3D" id="3.30.420.10">
    <property type="entry name" value="Ribonuclease H-like superfamily/Ribonuclease H"/>
    <property type="match status" value="1"/>
</dbReference>
<feature type="region of interest" description="Disordered" evidence="16">
    <location>
        <begin position="811"/>
        <end position="838"/>
    </location>
</feature>
<evidence type="ECO:0000256" key="14">
    <source>
        <dbReference type="ARBA" id="ARBA00049244"/>
    </source>
</evidence>
<dbReference type="InterPro" id="IPR043502">
    <property type="entry name" value="DNA/RNA_pol_sf"/>
</dbReference>
<reference evidence="22 23" key="1">
    <citation type="journal article" date="2024" name="Commun. Biol.">
        <title>Comparative genomic analysis of thermophilic fungi reveals convergent evolutionary adaptations and gene losses.</title>
        <authorList>
            <person name="Steindorff A.S."/>
            <person name="Aguilar-Pontes M.V."/>
            <person name="Robinson A.J."/>
            <person name="Andreopoulos B."/>
            <person name="LaButti K."/>
            <person name="Kuo A."/>
            <person name="Mondo S."/>
            <person name="Riley R."/>
            <person name="Otillar R."/>
            <person name="Haridas S."/>
            <person name="Lipzen A."/>
            <person name="Grimwood J."/>
            <person name="Schmutz J."/>
            <person name="Clum A."/>
            <person name="Reid I.D."/>
            <person name="Moisan M.C."/>
            <person name="Butler G."/>
            <person name="Nguyen T.T.M."/>
            <person name="Dewar K."/>
            <person name="Conant G."/>
            <person name="Drula E."/>
            <person name="Henrissat B."/>
            <person name="Hansel C."/>
            <person name="Singer S."/>
            <person name="Hutchinson M.I."/>
            <person name="de Vries R.P."/>
            <person name="Natvig D.O."/>
            <person name="Powell A.J."/>
            <person name="Tsang A."/>
            <person name="Grigoriev I.V."/>
        </authorList>
    </citation>
    <scope>NUCLEOTIDE SEQUENCE [LARGE SCALE GENOMIC DNA]</scope>
    <source>
        <strain evidence="22 23">ATCC 22073</strain>
    </source>
</reference>
<proteinExistence type="inferred from homology"/>
<evidence type="ECO:0000256" key="5">
    <source>
        <dbReference type="ARBA" id="ARBA00022695"/>
    </source>
</evidence>
<evidence type="ECO:0000259" key="19">
    <source>
        <dbReference type="Pfam" id="PF14260"/>
    </source>
</evidence>
<dbReference type="CDD" id="cd05778">
    <property type="entry name" value="DNA_polB_zeta_exo"/>
    <property type="match status" value="1"/>
</dbReference>
<dbReference type="Gene3D" id="1.10.287.690">
    <property type="entry name" value="Helix hairpin bin"/>
    <property type="match status" value="1"/>
</dbReference>
<feature type="region of interest" description="Disordered" evidence="16">
    <location>
        <begin position="405"/>
        <end position="464"/>
    </location>
</feature>
<keyword evidence="11 15" id="KW-0411">Iron-sulfur</keyword>
<dbReference type="CDD" id="cd05534">
    <property type="entry name" value="POLBc_zeta"/>
    <property type="match status" value="1"/>
</dbReference>
<evidence type="ECO:0000259" key="17">
    <source>
        <dbReference type="Pfam" id="PF00136"/>
    </source>
</evidence>
<dbReference type="InterPro" id="IPR023211">
    <property type="entry name" value="DNA_pol_palm_dom_sf"/>
</dbReference>
<evidence type="ECO:0000256" key="13">
    <source>
        <dbReference type="ARBA" id="ARBA00023204"/>
    </source>
</evidence>
<comment type="caution">
    <text evidence="22">The sequence shown here is derived from an EMBL/GenBank/DDBJ whole genome shotgun (WGS) entry which is preliminary data.</text>
</comment>
<evidence type="ECO:0000313" key="22">
    <source>
        <dbReference type="EMBL" id="KAL2269411.1"/>
    </source>
</evidence>
<dbReference type="InterPro" id="IPR056435">
    <property type="entry name" value="DPOD/Z_N"/>
</dbReference>
<feature type="compositionally biased region" description="Basic and acidic residues" evidence="16">
    <location>
        <begin position="422"/>
        <end position="436"/>
    </location>
</feature>
<evidence type="ECO:0000259" key="21">
    <source>
        <dbReference type="Pfam" id="PF24065"/>
    </source>
</evidence>
<comment type="subcellular location">
    <subcellularLocation>
        <location evidence="2">Mitochondrion</location>
    </subcellularLocation>
    <subcellularLocation>
        <location evidence="15">Nucleus</location>
    </subcellularLocation>
</comment>
<feature type="compositionally biased region" description="Polar residues" evidence="16">
    <location>
        <begin position="599"/>
        <end position="611"/>
    </location>
</feature>
<feature type="domain" description="DNA-directed DNA polymerase family B exonuclease" evidence="18">
    <location>
        <begin position="868"/>
        <end position="1051"/>
    </location>
</feature>
<evidence type="ECO:0000313" key="23">
    <source>
        <dbReference type="Proteomes" id="UP001600064"/>
    </source>
</evidence>
<dbReference type="InterPro" id="IPR056447">
    <property type="entry name" value="REV3_N"/>
</dbReference>
<dbReference type="Pfam" id="PF00136">
    <property type="entry name" value="DNA_pol_B"/>
    <property type="match status" value="1"/>
</dbReference>
<feature type="compositionally biased region" description="Polar residues" evidence="16">
    <location>
        <begin position="814"/>
        <end position="823"/>
    </location>
</feature>
<evidence type="ECO:0000256" key="11">
    <source>
        <dbReference type="ARBA" id="ARBA00023014"/>
    </source>
</evidence>
<feature type="region of interest" description="Disordered" evidence="16">
    <location>
        <begin position="516"/>
        <end position="650"/>
    </location>
</feature>
<gene>
    <name evidence="22" type="ORF">VTJ83DRAFT_1595</name>
</gene>
<dbReference type="InterPro" id="IPR006172">
    <property type="entry name" value="DNA-dir_DNA_pol_B"/>
</dbReference>
<feature type="region of interest" description="Disordered" evidence="16">
    <location>
        <begin position="655"/>
        <end position="674"/>
    </location>
</feature>
<sequence>MDGFRVRLNCIDHYQATPSRYDPPLRKDAHLTDPSKQPKVPVIRVFGSNETGQKVCAHIHGAFPYLFIEYRGPLDKTSVSEYIYRLHLSIDHALSVSYRRDPTRGPQRYVARITLVKGIPFYGFHVGYRFYLKIYMLNPLTISRLADLLQQGVVMGRKFQPYEAHLQYLLQFMTDYNLYGCDYLEAENVRFRAPVPDPAGPDEPPRIWDSNTIHPSAITDYQDGVQRQSHCSLEVDICVQHIVNRRAVKERRLHHDFIEREHPILPGLKLVHSMAGLWNDEAKRRKKRLGLKDSGGSPFPRDALVSMSADPRDSQSPGWIHEDDYREQVRRLIEEEKAQGGEELTFENYVAPIEHAEDIPTVLQSVEDMFPEKLLPALGLEQLLLDKHRDVASSIQVDERGILELEAAEDEEQPASEEGEDEPAKKPEGPSDDKSKPPSSQHSDASKGPDFAQSDSDDQTRKLVAELKETIGGAIGGVSISGLRLGKRPSIPLPRGLLSEETAPELFSKDVACEETNTARPIKRSASVTEAQIPTKRLKWENEERVAQPGPLSTSEFPVPEPEPELMPARKKGIAEALAPPKAPAHPPSSQPKRRNVRGSAQSSQSNQTLNFPVVKDPHDPDTILRLSQKSASQQTDDGTQTAAKRKQVAFDPLVSVQPLGSSPESSASRPSALASASPDAKLTWCGPTAMFVFANPPPSASEVCSTMASYGLPDVIYQDAFYGKDEDVPPRPREYAGKEFRLDGNSVPYLPEFDPTGQSPATFGARPEQAPDFAATEAAYARQRRACTLRSWEIAEPPPTFEEVKHWWEEKQQQNARGQKSGSARPPPPPTQKPSELSQIVGATPQNTHGFKYSLKQPSSSVQHETQYMSTMSLELHVNTRGKLVPNPEEDEVQCIFWCLRSDEQRLFGNTPSAHETLSGIVVLSEDGLLAEQIRKQTNVEVVEEATELDVLVRMVEIVRTHDPDIITGYEVHGTSWGYLVERAAIKYDYDLCSEFSRVKSDSAARKGREEDRWGFKTTSTLHVTGRHVINIWRAMRGELNLLQYTMENVAWHLLHRRIPHYSWRTLTEWYRSGRPRDLARVLRYYLSRTRIDLDILEANELIARTSEQARLLGVDFFSVFSRGSQFKVESIMFRIAKPESFLLVSPSRKQVGAQNALECLPLVMEPQSAFYPSPVLVLDFQSLYPSVMIAYNYCYSTCLGRIVGWRGTNKLGFTEYRRREGLLGLLRDHINIAPNGLMYAKPSIRKSLLAKMLSEILETRIMVKSGMKFDKDDRTLQKLLNNRQLALKLLANVTYGYASASFSGRMPCAEIADSIVQTGRETLERAIAYIHSVERWRAEVVYGDTDSLFVHLPGRTREQAFDIGAEMAREVTALNPRPVKLKFEKVYHPCVLLAKKRYVGYKYEARDQRAPEFDAKGIETVRRDGTPAEQLIEEKALRLLFETADLSQVKAYFQAQCAKIQRGAVSVGQFVFQREVRLGSYSGKGPGPAGALVAARRMAEDARAEPQYGERELLANPHASLDAEYYITKNLIPPLQRIFHLVGANVRGWYDEMPKVQPARRLLPEGGGGHGRAGGGKDNGIGGGKKTLEFFLNSTTCLACGVKMAPRQPQNGRRRRFFASGGITATASTTERDEPSPPPPGLCGRCAATPAETAFLLQSRLAHEQKRYADVVSVCRSCAGFAPGESGAGNGNGNGSGNSAVGVAGAGAGARPGTGGGNGIAEDEPVPCDSRDCPVFYTRVKQRSKVAAERGVVEPLLERLARDVCRGGGGGGLDW</sequence>
<dbReference type="Gene3D" id="1.10.132.60">
    <property type="entry name" value="DNA polymerase family B, C-terminal domain"/>
    <property type="match status" value="1"/>
</dbReference>
<dbReference type="Pfam" id="PF24065">
    <property type="entry name" value="REV3_N"/>
    <property type="match status" value="1"/>
</dbReference>
<keyword evidence="15" id="KW-0235">DNA replication</keyword>
<comment type="cofactor">
    <cofactor evidence="1 15">
        <name>[4Fe-4S] cluster</name>
        <dbReference type="ChEBI" id="CHEBI:49883"/>
    </cofactor>
</comment>
<comment type="catalytic activity">
    <reaction evidence="14 15">
        <text>DNA(n) + a 2'-deoxyribonucleoside 5'-triphosphate = DNA(n+1) + diphosphate</text>
        <dbReference type="Rhea" id="RHEA:22508"/>
        <dbReference type="Rhea" id="RHEA-COMP:17339"/>
        <dbReference type="Rhea" id="RHEA-COMP:17340"/>
        <dbReference type="ChEBI" id="CHEBI:33019"/>
        <dbReference type="ChEBI" id="CHEBI:61560"/>
        <dbReference type="ChEBI" id="CHEBI:173112"/>
        <dbReference type="EC" id="2.7.7.7"/>
    </reaction>
</comment>
<keyword evidence="7" id="KW-0227">DNA damage</keyword>
<dbReference type="InterPro" id="IPR017964">
    <property type="entry name" value="DNA-dir_DNA_pol_B_CS"/>
</dbReference>
<feature type="compositionally biased region" description="Low complexity" evidence="16">
    <location>
        <begin position="662"/>
        <end position="674"/>
    </location>
</feature>
<dbReference type="InterPro" id="IPR006133">
    <property type="entry name" value="DNA-dir_DNA_pol_B_exonuc"/>
</dbReference>
<evidence type="ECO:0000256" key="12">
    <source>
        <dbReference type="ARBA" id="ARBA00023128"/>
    </source>
</evidence>
<dbReference type="Pfam" id="PF24055">
    <property type="entry name" value="POL3_N"/>
    <property type="match status" value="1"/>
</dbReference>
<dbReference type="InterPro" id="IPR030559">
    <property type="entry name" value="PolZ_Rev3"/>
</dbReference>
<evidence type="ECO:0000256" key="2">
    <source>
        <dbReference type="ARBA" id="ARBA00004173"/>
    </source>
</evidence>
<keyword evidence="9 15" id="KW-0239">DNA-directed DNA polymerase</keyword>
<dbReference type="SMART" id="SM00486">
    <property type="entry name" value="POLBc"/>
    <property type="match status" value="1"/>
</dbReference>
<keyword evidence="8 15" id="KW-0862">Zinc</keyword>
<dbReference type="Proteomes" id="UP001600064">
    <property type="component" value="Unassembled WGS sequence"/>
</dbReference>
<evidence type="ECO:0000256" key="15">
    <source>
        <dbReference type="RuleBase" id="RU000442"/>
    </source>
</evidence>
<feature type="domain" description="C4-type zinc-finger of DNA polymerase delta" evidence="19">
    <location>
        <begin position="1642"/>
        <end position="1741"/>
    </location>
</feature>
<evidence type="ECO:0000256" key="6">
    <source>
        <dbReference type="ARBA" id="ARBA00022723"/>
    </source>
</evidence>
<dbReference type="InterPro" id="IPR025687">
    <property type="entry name" value="Znf-C4pol"/>
</dbReference>
<dbReference type="Pfam" id="PF14260">
    <property type="entry name" value="zf-C4pol"/>
    <property type="match status" value="1"/>
</dbReference>
<evidence type="ECO:0000256" key="3">
    <source>
        <dbReference type="ARBA" id="ARBA00005755"/>
    </source>
</evidence>
<dbReference type="PRINTS" id="PR00106">
    <property type="entry name" value="DNAPOLB"/>
</dbReference>
<keyword evidence="10 15" id="KW-0408">Iron</keyword>
<feature type="domain" description="DNA polymerase zeta catalytic subunit N-terminal" evidence="21">
    <location>
        <begin position="4"/>
        <end position="60"/>
    </location>
</feature>